<feature type="domain" description="NAD-dependent epimerase/dehydratase" evidence="3">
    <location>
        <begin position="4"/>
        <end position="244"/>
    </location>
</feature>
<dbReference type="Pfam" id="PF01370">
    <property type="entry name" value="Epimerase"/>
    <property type="match status" value="1"/>
</dbReference>
<dbReference type="Gene3D" id="3.40.50.720">
    <property type="entry name" value="NAD(P)-binding Rossmann-like Domain"/>
    <property type="match status" value="1"/>
</dbReference>
<proteinExistence type="inferred from homology"/>
<dbReference type="Proteomes" id="UP000504636">
    <property type="component" value="Unplaced"/>
</dbReference>
<accession>A0A6A6YSV4</accession>
<dbReference type="GeneID" id="54464397"/>
<dbReference type="EMBL" id="MU003698">
    <property type="protein sequence ID" value="KAF2811648.1"/>
    <property type="molecule type" value="Genomic_DNA"/>
</dbReference>
<evidence type="ECO:0000256" key="2">
    <source>
        <dbReference type="ARBA" id="ARBA00023445"/>
    </source>
</evidence>
<dbReference type="InterPro" id="IPR050425">
    <property type="entry name" value="NAD(P)_dehydrat-like"/>
</dbReference>
<comment type="similarity">
    <text evidence="2">Belongs to the NAD(P)-dependent epimerase/dehydratase family. Dihydroflavonol-4-reductase subfamily.</text>
</comment>
<organism evidence="4">
    <name type="scientific">Mytilinidion resinicola</name>
    <dbReference type="NCBI Taxonomy" id="574789"/>
    <lineage>
        <taxon>Eukaryota</taxon>
        <taxon>Fungi</taxon>
        <taxon>Dikarya</taxon>
        <taxon>Ascomycota</taxon>
        <taxon>Pezizomycotina</taxon>
        <taxon>Dothideomycetes</taxon>
        <taxon>Pleosporomycetidae</taxon>
        <taxon>Mytilinidiales</taxon>
        <taxon>Mytilinidiaceae</taxon>
        <taxon>Mytilinidion</taxon>
    </lineage>
</organism>
<sequence>MAYILLTGASGNLGAVILEQLLSEGHNVNAIIRSFAKNKGAITKIHQKAVDSGRLSFTEIPDMAAPKAFHESAKNASAIIHAATPLSYDNFLEEIIKPVSIITNNVLDASAASPTVKRLIITGSIVSTLKLPDELYSGKTLSEKDWNPLTAEQGVENVFNAYAYSKTISEQEAWAYMEEKKPSFELIYLLAPSITGKSTQPGAKLSRQQLGGIGGFYRSLFDVETLGWQFPYYMDVEDVAAIHLKSLSPSVPGNLRYLFHSEGIMNENTVADFVREKYPELKSRVPAGAEKLVIPEGLVKTDISRANAAFGTGWKSWQDSVVEMVNDVIRFEREGLVDGGVPSVVLPRLDE</sequence>
<dbReference type="PANTHER" id="PTHR10366:SF564">
    <property type="entry name" value="STEROL-4-ALPHA-CARBOXYLATE 3-DEHYDROGENASE, DECARBOXYLATING"/>
    <property type="match status" value="1"/>
</dbReference>
<dbReference type="InterPro" id="IPR036291">
    <property type="entry name" value="NAD(P)-bd_dom_sf"/>
</dbReference>
<reference evidence="6" key="2">
    <citation type="submission" date="2020-04" db="EMBL/GenBank/DDBJ databases">
        <authorList>
            <consortium name="NCBI Genome Project"/>
        </authorList>
    </citation>
    <scope>NUCLEOTIDE SEQUENCE</scope>
    <source>
        <strain evidence="6">CBS 304.34</strain>
    </source>
</reference>
<dbReference type="SUPFAM" id="SSF51735">
    <property type="entry name" value="NAD(P)-binding Rossmann-fold domains"/>
    <property type="match status" value="1"/>
</dbReference>
<reference evidence="4 6" key="1">
    <citation type="journal article" date="2020" name="Stud. Mycol.">
        <title>101 Dothideomycetes genomes: a test case for predicting lifestyles and emergence of pathogens.</title>
        <authorList>
            <person name="Haridas S."/>
            <person name="Albert R."/>
            <person name="Binder M."/>
            <person name="Bloem J."/>
            <person name="Labutti K."/>
            <person name="Salamov A."/>
            <person name="Andreopoulos B."/>
            <person name="Baker S."/>
            <person name="Barry K."/>
            <person name="Bills G."/>
            <person name="Bluhm B."/>
            <person name="Cannon C."/>
            <person name="Castanera R."/>
            <person name="Culley D."/>
            <person name="Daum C."/>
            <person name="Ezra D."/>
            <person name="Gonzalez J."/>
            <person name="Henrissat B."/>
            <person name="Kuo A."/>
            <person name="Liang C."/>
            <person name="Lipzen A."/>
            <person name="Lutzoni F."/>
            <person name="Magnuson J."/>
            <person name="Mondo S."/>
            <person name="Nolan M."/>
            <person name="Ohm R."/>
            <person name="Pangilinan J."/>
            <person name="Park H.-J."/>
            <person name="Ramirez L."/>
            <person name="Alfaro M."/>
            <person name="Sun H."/>
            <person name="Tritt A."/>
            <person name="Yoshinaga Y."/>
            <person name="Zwiers L.-H."/>
            <person name="Turgeon B."/>
            <person name="Goodwin S."/>
            <person name="Spatafora J."/>
            <person name="Crous P."/>
            <person name="Grigoriev I."/>
        </authorList>
    </citation>
    <scope>NUCLEOTIDE SEQUENCE</scope>
    <source>
        <strain evidence="4 6">CBS 304.34</strain>
    </source>
</reference>
<name>A0A6A6YSV4_9PEZI</name>
<keyword evidence="5" id="KW-1185">Reference proteome</keyword>
<dbReference type="RefSeq" id="XP_033578612.1">
    <property type="nucleotide sequence ID" value="XM_033723504.1"/>
</dbReference>
<keyword evidence="1" id="KW-0560">Oxidoreductase</keyword>
<evidence type="ECO:0000259" key="3">
    <source>
        <dbReference type="Pfam" id="PF01370"/>
    </source>
</evidence>
<dbReference type="OrthoDB" id="2735536at2759"/>
<protein>
    <submittedName>
        <fullName evidence="4 6">NAD(P)-binding protein</fullName>
    </submittedName>
</protein>
<evidence type="ECO:0000313" key="4">
    <source>
        <dbReference type="EMBL" id="KAF2811648.1"/>
    </source>
</evidence>
<evidence type="ECO:0000313" key="6">
    <source>
        <dbReference type="RefSeq" id="XP_033578612.1"/>
    </source>
</evidence>
<evidence type="ECO:0000256" key="1">
    <source>
        <dbReference type="ARBA" id="ARBA00023002"/>
    </source>
</evidence>
<dbReference type="GO" id="GO:0016616">
    <property type="term" value="F:oxidoreductase activity, acting on the CH-OH group of donors, NAD or NADP as acceptor"/>
    <property type="evidence" value="ECO:0007669"/>
    <property type="project" value="TreeGrafter"/>
</dbReference>
<reference evidence="6" key="3">
    <citation type="submission" date="2025-04" db="UniProtKB">
        <authorList>
            <consortium name="RefSeq"/>
        </authorList>
    </citation>
    <scope>IDENTIFICATION</scope>
    <source>
        <strain evidence="6">CBS 304.34</strain>
    </source>
</reference>
<evidence type="ECO:0000313" key="5">
    <source>
        <dbReference type="Proteomes" id="UP000504636"/>
    </source>
</evidence>
<dbReference type="AlphaFoldDB" id="A0A6A6YSV4"/>
<dbReference type="PANTHER" id="PTHR10366">
    <property type="entry name" value="NAD DEPENDENT EPIMERASE/DEHYDRATASE"/>
    <property type="match status" value="1"/>
</dbReference>
<gene>
    <name evidence="4 6" type="ORF">BDZ99DRAFT_497337</name>
</gene>
<dbReference type="InterPro" id="IPR001509">
    <property type="entry name" value="Epimerase_deHydtase"/>
</dbReference>